<accession>A0A239B2N8</accession>
<proteinExistence type="predicted"/>
<keyword evidence="1" id="KW-0732">Signal</keyword>
<protein>
    <submittedName>
        <fullName evidence="3">Calcineurin-like phosphoesterase</fullName>
    </submittedName>
</protein>
<evidence type="ECO:0000259" key="2">
    <source>
        <dbReference type="Pfam" id="PF00149"/>
    </source>
</evidence>
<dbReference type="OrthoDB" id="9763403at2"/>
<evidence type="ECO:0000256" key="1">
    <source>
        <dbReference type="SAM" id="SignalP"/>
    </source>
</evidence>
<dbReference type="InterPro" id="IPR029052">
    <property type="entry name" value="Metallo-depent_PP-like"/>
</dbReference>
<feature type="domain" description="Calcineurin-like phosphoesterase" evidence="2">
    <location>
        <begin position="115"/>
        <end position="336"/>
    </location>
</feature>
<evidence type="ECO:0000313" key="3">
    <source>
        <dbReference type="EMBL" id="SNS01881.1"/>
    </source>
</evidence>
<feature type="chain" id="PRO_5013303153" evidence="1">
    <location>
        <begin position="30"/>
        <end position="425"/>
    </location>
</feature>
<keyword evidence="4" id="KW-1185">Reference proteome</keyword>
<feature type="non-terminal residue" evidence="3">
    <location>
        <position position="425"/>
    </location>
</feature>
<dbReference type="SUPFAM" id="SSF56300">
    <property type="entry name" value="Metallo-dependent phosphatases"/>
    <property type="match status" value="1"/>
</dbReference>
<name>A0A239B2N8_9ACTN</name>
<dbReference type="Proteomes" id="UP000198403">
    <property type="component" value="Unassembled WGS sequence"/>
</dbReference>
<reference evidence="3 4" key="1">
    <citation type="submission" date="2017-06" db="EMBL/GenBank/DDBJ databases">
        <authorList>
            <person name="Kim H.J."/>
            <person name="Triplett B.A."/>
        </authorList>
    </citation>
    <scope>NUCLEOTIDE SEQUENCE [LARGE SCALE GENOMIC DNA]</scope>
    <source>
        <strain evidence="3 4">DSM 44272</strain>
    </source>
</reference>
<sequence length="425" mass="45212">MRSRVLPPSGTMSIVLLMLFALVSGPANASTPGPAQVDAAWLQFGPDGSLLLRAITHAEVCPRAAIGNSTVPMTERAAPGPAFPIRSCEAVLPKGERRADVAGRRLVVPDHPPRRIAVLGDTGCRLKQVDGFQACNDPQQWPFARIARSLAEYRPDLIVHVGDYLYREEPCPADEAGCAGSPWGQNWDTWAADFFTPAAPALAAAPWVFVRGDHESCARAGEGWFRFLEPRPAVSCTDRTDPYTVPLGGLRLLVMDTVRADDTDPSPPVVQDFAQQFNSLSGQAGEEAWLLSHRPLWGLEPATAGTGLEVFNATLQQASNNSLPPGVQLVLTGHIHLAEVLSFGGARAPQLVAGIGGTLLLPDIDQDVVGMDVAGAVLTDATITSAHGFVTLERGSAGWSATLRDVTGRPQPGGHCRVEHKEAIC</sequence>
<dbReference type="EMBL" id="FZNO01000076">
    <property type="protein sequence ID" value="SNS01881.1"/>
    <property type="molecule type" value="Genomic_DNA"/>
</dbReference>
<organism evidence="3 4">
    <name type="scientific">Blastococcus mobilis</name>
    <dbReference type="NCBI Taxonomy" id="1938746"/>
    <lineage>
        <taxon>Bacteria</taxon>
        <taxon>Bacillati</taxon>
        <taxon>Actinomycetota</taxon>
        <taxon>Actinomycetes</taxon>
        <taxon>Geodermatophilales</taxon>
        <taxon>Geodermatophilaceae</taxon>
        <taxon>Blastococcus</taxon>
    </lineage>
</organism>
<dbReference type="Gene3D" id="3.60.21.10">
    <property type="match status" value="1"/>
</dbReference>
<evidence type="ECO:0000313" key="4">
    <source>
        <dbReference type="Proteomes" id="UP000198403"/>
    </source>
</evidence>
<dbReference type="Pfam" id="PF00149">
    <property type="entry name" value="Metallophos"/>
    <property type="match status" value="1"/>
</dbReference>
<feature type="signal peptide" evidence="1">
    <location>
        <begin position="1"/>
        <end position="29"/>
    </location>
</feature>
<dbReference type="GO" id="GO:0016787">
    <property type="term" value="F:hydrolase activity"/>
    <property type="evidence" value="ECO:0007669"/>
    <property type="project" value="InterPro"/>
</dbReference>
<gene>
    <name evidence="3" type="ORF">SAMN06272737_1761</name>
</gene>
<dbReference type="InterPro" id="IPR004843">
    <property type="entry name" value="Calcineurin-like_PHP"/>
</dbReference>
<dbReference type="AlphaFoldDB" id="A0A239B2N8"/>